<feature type="compositionally biased region" description="Basic residues" evidence="1">
    <location>
        <begin position="1"/>
        <end position="12"/>
    </location>
</feature>
<dbReference type="Pfam" id="PF11312">
    <property type="entry name" value="Methyltransf_34"/>
    <property type="match status" value="1"/>
</dbReference>
<dbReference type="GO" id="GO:0008168">
    <property type="term" value="F:methyltransferase activity"/>
    <property type="evidence" value="ECO:0007669"/>
    <property type="project" value="UniProtKB-KW"/>
</dbReference>
<dbReference type="Proteomes" id="UP000517252">
    <property type="component" value="Unassembled WGS sequence"/>
</dbReference>
<sequence>MVKKQQPKKAASKKAPAATASSASNAPLPSIDPEALKHQQRILTLFSDAFNPVFTSDSFTATLQSIKQSLFNRDFDVAFGSEENLQAYAARWSPTRALCYSSIFEAIASHVDDIAILPDSVAECGSDEEPSHSQVIKKFICIGGCAAEHVAFASHLQQTASSGTLTLLDAGPWAQVIDLLQKQVTSPPVLSKYASAAIKAANTPLLEDGQLSTTFCQNDILAMDKEALVELLGSEPLTVTLMFTLNELYTNGGIGKTTKFLKLLGEILPDRSLLLVVDSPGSYSEAAVGKEKKRYPMQWLLDHTLMDIRAASKDYEWEKLESHDSIWFRLPEELSYPIQLENMRYQMHLYQRKSTSTAA</sequence>
<feature type="compositionally biased region" description="Low complexity" evidence="1">
    <location>
        <begin position="13"/>
        <end position="29"/>
    </location>
</feature>
<dbReference type="OrthoDB" id="6419443at2759"/>
<keyword evidence="2" id="KW-0808">Transferase</keyword>
<evidence type="ECO:0000313" key="2">
    <source>
        <dbReference type="EMBL" id="GFP52694.1"/>
    </source>
</evidence>
<name>A0A6V8QJP2_TRIAP</name>
<dbReference type="InterPro" id="IPR021463">
    <property type="entry name" value="Methyltransf_34"/>
</dbReference>
<proteinExistence type="predicted"/>
<comment type="caution">
    <text evidence="2">The sequence shown here is derived from an EMBL/GenBank/DDBJ whole genome shotgun (WGS) entry which is preliminary data.</text>
</comment>
<accession>A0A6V8QJP2</accession>
<feature type="region of interest" description="Disordered" evidence="1">
    <location>
        <begin position="1"/>
        <end position="31"/>
    </location>
</feature>
<evidence type="ECO:0000256" key="1">
    <source>
        <dbReference type="SAM" id="MobiDB-lite"/>
    </source>
</evidence>
<reference evidence="2 3" key="1">
    <citation type="submission" date="2020-07" db="EMBL/GenBank/DDBJ databases">
        <title>Trichoderma asperellum IC-1 whole genome shotgun sequence.</title>
        <authorList>
            <person name="Kanamasa S."/>
            <person name="Takahashi H."/>
        </authorList>
    </citation>
    <scope>NUCLEOTIDE SEQUENCE [LARGE SCALE GENOMIC DNA]</scope>
    <source>
        <strain evidence="2 3">IC-1</strain>
    </source>
</reference>
<gene>
    <name evidence="2" type="ORF">TASIC1_0001084600</name>
</gene>
<dbReference type="AlphaFoldDB" id="A0A6V8QJP2"/>
<keyword evidence="2" id="KW-0489">Methyltransferase</keyword>
<dbReference type="EMBL" id="BLZH01000001">
    <property type="protein sequence ID" value="GFP52694.1"/>
    <property type="molecule type" value="Genomic_DNA"/>
</dbReference>
<dbReference type="GO" id="GO:0032259">
    <property type="term" value="P:methylation"/>
    <property type="evidence" value="ECO:0007669"/>
    <property type="project" value="UniProtKB-KW"/>
</dbReference>
<evidence type="ECO:0000313" key="3">
    <source>
        <dbReference type="Proteomes" id="UP000517252"/>
    </source>
</evidence>
<protein>
    <submittedName>
        <fullName evidence="2">25S rRNA (Uridine(2843)-N(3))-methyltransferase</fullName>
    </submittedName>
</protein>
<organism evidence="2 3">
    <name type="scientific">Trichoderma asperellum</name>
    <name type="common">Filamentous fungus</name>
    <dbReference type="NCBI Taxonomy" id="101201"/>
    <lineage>
        <taxon>Eukaryota</taxon>
        <taxon>Fungi</taxon>
        <taxon>Dikarya</taxon>
        <taxon>Ascomycota</taxon>
        <taxon>Pezizomycotina</taxon>
        <taxon>Sordariomycetes</taxon>
        <taxon>Hypocreomycetidae</taxon>
        <taxon>Hypocreales</taxon>
        <taxon>Hypocreaceae</taxon>
        <taxon>Trichoderma</taxon>
    </lineage>
</organism>